<reference evidence="2 3" key="1">
    <citation type="submission" date="2021-01" db="EMBL/GenBank/DDBJ databases">
        <title>011410 draft genome.</title>
        <authorList>
            <person name="Lang L."/>
        </authorList>
    </citation>
    <scope>NUCLEOTIDE SEQUENCE [LARGE SCALE GENOMIC DNA]</scope>
    <source>
        <strain evidence="2 3">KCTC 42845</strain>
    </source>
</reference>
<dbReference type="EMBL" id="JAESHT010000022">
    <property type="protein sequence ID" value="MBL3675338.1"/>
    <property type="molecule type" value="Genomic_DNA"/>
</dbReference>
<accession>A0ABS1S9G0</accession>
<keyword evidence="3" id="KW-1185">Reference proteome</keyword>
<proteinExistence type="predicted"/>
<evidence type="ECO:0000259" key="1">
    <source>
        <dbReference type="Pfam" id="PF13358"/>
    </source>
</evidence>
<organism evidence="2 3">
    <name type="scientific">Paracoccus aerius</name>
    <dbReference type="NCBI Taxonomy" id="1915382"/>
    <lineage>
        <taxon>Bacteria</taxon>
        <taxon>Pseudomonadati</taxon>
        <taxon>Pseudomonadota</taxon>
        <taxon>Alphaproteobacteria</taxon>
        <taxon>Rhodobacterales</taxon>
        <taxon>Paracoccaceae</taxon>
        <taxon>Paracoccus</taxon>
    </lineage>
</organism>
<dbReference type="Pfam" id="PF13358">
    <property type="entry name" value="DDE_3"/>
    <property type="match status" value="1"/>
</dbReference>
<dbReference type="NCBIfam" id="NF033545">
    <property type="entry name" value="transpos_IS630"/>
    <property type="match status" value="1"/>
</dbReference>
<protein>
    <submittedName>
        <fullName evidence="2">IS630 family transposase</fullName>
    </submittedName>
</protein>
<evidence type="ECO:0000313" key="3">
    <source>
        <dbReference type="Proteomes" id="UP000644749"/>
    </source>
</evidence>
<sequence length="174" mass="19094">MTAEPSCEDEARVGQQGTLTRVWARKGTRPRAPKDCRYAWAYIFGAVCPARRIGAALVMPYANTEAMNAHLAEISGQVSPGAHALLVLDGAGWHSSTDLIIPPNISLLPLPPYSPELNLVENLWQFLRQNTLANRVFDSYEAIVDVCCDAWNTLLAMPERVASITSRDWAQVSG</sequence>
<gene>
    <name evidence="2" type="ORF">JL111_17840</name>
</gene>
<name>A0ABS1S9G0_9RHOB</name>
<dbReference type="InterPro" id="IPR036397">
    <property type="entry name" value="RNaseH_sf"/>
</dbReference>
<comment type="caution">
    <text evidence="2">The sequence shown here is derived from an EMBL/GenBank/DDBJ whole genome shotgun (WGS) entry which is preliminary data.</text>
</comment>
<dbReference type="Gene3D" id="3.30.420.10">
    <property type="entry name" value="Ribonuclease H-like superfamily/Ribonuclease H"/>
    <property type="match status" value="1"/>
</dbReference>
<feature type="domain" description="Tc1-like transposase DDE" evidence="1">
    <location>
        <begin position="7"/>
        <end position="142"/>
    </location>
</feature>
<dbReference type="Proteomes" id="UP000644749">
    <property type="component" value="Unassembled WGS sequence"/>
</dbReference>
<evidence type="ECO:0000313" key="2">
    <source>
        <dbReference type="EMBL" id="MBL3675338.1"/>
    </source>
</evidence>
<dbReference type="InterPro" id="IPR038717">
    <property type="entry name" value="Tc1-like_DDE_dom"/>
</dbReference>
<dbReference type="InterPro" id="IPR047655">
    <property type="entry name" value="Transpos_IS630-like"/>
</dbReference>